<dbReference type="EMBL" id="BMRE01000004">
    <property type="protein sequence ID" value="GGU26573.1"/>
    <property type="molecule type" value="Genomic_DNA"/>
</dbReference>
<dbReference type="PROSITE" id="PS51257">
    <property type="entry name" value="PROKAR_LIPOPROTEIN"/>
    <property type="match status" value="1"/>
</dbReference>
<evidence type="ECO:0000313" key="2">
    <source>
        <dbReference type="EMBL" id="GGU26573.1"/>
    </source>
</evidence>
<evidence type="ECO:0000256" key="1">
    <source>
        <dbReference type="SAM" id="SignalP"/>
    </source>
</evidence>
<protein>
    <recommendedName>
        <fullName evidence="4">DUF3558 domain-containing protein</fullName>
    </recommendedName>
</protein>
<keyword evidence="1" id="KW-0732">Signal</keyword>
<feature type="chain" id="PRO_5047325133" description="DUF3558 domain-containing protein" evidence="1">
    <location>
        <begin position="30"/>
        <end position="205"/>
    </location>
</feature>
<reference evidence="3" key="1">
    <citation type="journal article" date="2019" name="Int. J. Syst. Evol. Microbiol.">
        <title>The Global Catalogue of Microorganisms (GCM) 10K type strain sequencing project: providing services to taxonomists for standard genome sequencing and annotation.</title>
        <authorList>
            <consortium name="The Broad Institute Genomics Platform"/>
            <consortium name="The Broad Institute Genome Sequencing Center for Infectious Disease"/>
            <person name="Wu L."/>
            <person name="Ma J."/>
        </authorList>
    </citation>
    <scope>NUCLEOTIDE SEQUENCE [LARGE SCALE GENOMIC DNA]</scope>
    <source>
        <strain evidence="3">JCM 3296</strain>
    </source>
</reference>
<feature type="signal peptide" evidence="1">
    <location>
        <begin position="1"/>
        <end position="29"/>
    </location>
</feature>
<proteinExistence type="predicted"/>
<organism evidence="2 3">
    <name type="scientific">Lentzea flava</name>
    <dbReference type="NCBI Taxonomy" id="103732"/>
    <lineage>
        <taxon>Bacteria</taxon>
        <taxon>Bacillati</taxon>
        <taxon>Actinomycetota</taxon>
        <taxon>Actinomycetes</taxon>
        <taxon>Pseudonocardiales</taxon>
        <taxon>Pseudonocardiaceae</taxon>
        <taxon>Lentzea</taxon>
    </lineage>
</organism>
<evidence type="ECO:0000313" key="3">
    <source>
        <dbReference type="Proteomes" id="UP000649573"/>
    </source>
</evidence>
<comment type="caution">
    <text evidence="2">The sequence shown here is derived from an EMBL/GenBank/DDBJ whole genome shotgun (WGS) entry which is preliminary data.</text>
</comment>
<dbReference type="Proteomes" id="UP000649573">
    <property type="component" value="Unassembled WGS sequence"/>
</dbReference>
<accession>A0ABQ2UH54</accession>
<evidence type="ECO:0008006" key="4">
    <source>
        <dbReference type="Google" id="ProtNLM"/>
    </source>
</evidence>
<name>A0ABQ2UH54_9PSEU</name>
<keyword evidence="3" id="KW-1185">Reference proteome</keyword>
<sequence>MRTKPHRTPKRPFVVLASVAMMIVAGCSAEPVAVPTFSASTSSSSAPGPAKYASATFRTCEEIQQKEPELPPAPVESERGEGANQFTQECEFTNRKVEGVYFTFRVILYETKQDGYGFHSAAEVARTAFGNTSNSETEKDVSVNIGSEARWVTPRPDVLCRLEVLDENAILSIAYQEKGSNSHSEHCRQGARDVARKIYAAVQPN</sequence>
<gene>
    <name evidence="2" type="ORF">GCM10010178_18690</name>
</gene>
<dbReference type="RefSeq" id="WP_189253167.1">
    <property type="nucleotide sequence ID" value="NZ_BMRE01000004.1"/>
</dbReference>